<reference evidence="2 3" key="1">
    <citation type="journal article" date="2010" name="J. Bacteriol.">
        <title>Complete genome sequence of the representative gamma-hexachlorocyclohexane-degrading bacterium Sphingobium japonicum UT26.</title>
        <authorList>
            <person name="Nagata Y."/>
            <person name="Ohtsubo Y."/>
            <person name="Endo R."/>
            <person name="Ichikawa N."/>
            <person name="Ankai A."/>
            <person name="Oguchi A."/>
            <person name="Fukui S."/>
            <person name="Fujita N."/>
            <person name="Tsuda M."/>
        </authorList>
    </citation>
    <scope>NUCLEOTIDE SEQUENCE [LARGE SCALE GENOMIC DNA]</scope>
    <source>
        <strain evidence="3">DSM 16413 / CCM 7287 / MTCC 6362 / UT26 / NBRC 101211 / UT26S</strain>
    </source>
</reference>
<evidence type="ECO:0000313" key="2">
    <source>
        <dbReference type="EMBL" id="BAI96585.1"/>
    </source>
</evidence>
<accession>D4Z1V3</accession>
<dbReference type="Proteomes" id="UP000007753">
    <property type="component" value="Chromosome 1"/>
</dbReference>
<dbReference type="AlphaFoldDB" id="D4Z1V3"/>
<name>D4Z1V3_SPHIU</name>
<dbReference type="RefSeq" id="WP_013040073.1">
    <property type="nucleotide sequence ID" value="NC_014006.1"/>
</dbReference>
<protein>
    <recommendedName>
        <fullName evidence="4">Heme exporter protein D</fullName>
    </recommendedName>
</protein>
<sequence>MNQWAFVIGAYALTFLGTGLISLFSWRAMRSAESRASADATSADRA</sequence>
<keyword evidence="3" id="KW-1185">Reference proteome</keyword>
<dbReference type="GeneID" id="51750303"/>
<keyword evidence="1" id="KW-0812">Transmembrane</keyword>
<keyword evidence="1" id="KW-0472">Membrane</keyword>
<dbReference type="EMBL" id="AP010803">
    <property type="protein sequence ID" value="BAI96585.1"/>
    <property type="molecule type" value="Genomic_DNA"/>
</dbReference>
<dbReference type="HOGENOM" id="CLU_214995_1_0_5"/>
<organism evidence="2 3">
    <name type="scientific">Sphingobium indicum (strain DSM 16413 / CCM 7287 / MTCC 6362 / UT26 / NBRC 101211 / UT26S)</name>
    <name type="common">Sphingobium japonicum</name>
    <dbReference type="NCBI Taxonomy" id="452662"/>
    <lineage>
        <taxon>Bacteria</taxon>
        <taxon>Pseudomonadati</taxon>
        <taxon>Pseudomonadota</taxon>
        <taxon>Alphaproteobacteria</taxon>
        <taxon>Sphingomonadales</taxon>
        <taxon>Sphingomonadaceae</taxon>
        <taxon>Sphingobium</taxon>
    </lineage>
</organism>
<evidence type="ECO:0000256" key="1">
    <source>
        <dbReference type="SAM" id="Phobius"/>
    </source>
</evidence>
<dbReference type="KEGG" id="sjp:SJA_C1-17510"/>
<evidence type="ECO:0008006" key="4">
    <source>
        <dbReference type="Google" id="ProtNLM"/>
    </source>
</evidence>
<gene>
    <name evidence="2" type="ordered locus">SJA_C1-17510</name>
</gene>
<proteinExistence type="predicted"/>
<feature type="transmembrane region" description="Helical" evidence="1">
    <location>
        <begin position="6"/>
        <end position="26"/>
    </location>
</feature>
<keyword evidence="1" id="KW-1133">Transmembrane helix</keyword>
<evidence type="ECO:0000313" key="3">
    <source>
        <dbReference type="Proteomes" id="UP000007753"/>
    </source>
</evidence>